<reference evidence="2" key="2">
    <citation type="submission" date="2020-11" db="EMBL/GenBank/DDBJ databases">
        <authorList>
            <person name="McCartney M.A."/>
            <person name="Auch B."/>
            <person name="Kono T."/>
            <person name="Mallez S."/>
            <person name="Becker A."/>
            <person name="Gohl D.M."/>
            <person name="Silverstein K.A.T."/>
            <person name="Koren S."/>
            <person name="Bechman K.B."/>
            <person name="Herman A."/>
            <person name="Abrahante J.E."/>
            <person name="Garbe J."/>
        </authorList>
    </citation>
    <scope>NUCLEOTIDE SEQUENCE</scope>
    <source>
        <strain evidence="2">Duluth1</strain>
        <tissue evidence="2">Whole animal</tissue>
    </source>
</reference>
<sequence>MLKCNKECFVWRMLHLLLVCISIYLCLYFYASGHLGAIRGNAVYKEAVQDFQVVESKFVRQDQFVSASHSLKQDRSQKKDSVTEVPATNKIIAAASRAPNSTQPKNHSLVIENDDNTLLGTFKSRILSNLTLPLLTLFTSWNENPEKHLVHNLTLINWRPLHPYVIPVVFTNESSVINECSKAGVTALPLSTVAADGIPVLKYMFRDAMDHFNTSFYAFSNGDILFTDTLIHTLAQIINSTAVYLSKPVLIVGHRTNVNNVTFEEGSYWENITRISRSRGELFGDWAEDYFITTPSYPWNKVAEVVIGRRAYDNWLVYNARKMNYTVIDATNTLLAVHQTTNAGNFEGLNHSNSYYNHDLLVKMYNSIPYEAGDLGCIEMFTQYDLKQFQVKARKVPAYCSV</sequence>
<dbReference type="EMBL" id="JAIWYP010000009">
    <property type="protein sequence ID" value="KAH3771683.1"/>
    <property type="molecule type" value="Genomic_DNA"/>
</dbReference>
<comment type="caution">
    <text evidence="2">The sequence shown here is derived from an EMBL/GenBank/DDBJ whole genome shotgun (WGS) entry which is preliminary data.</text>
</comment>
<proteinExistence type="predicted"/>
<dbReference type="AlphaFoldDB" id="A0A9D4E223"/>
<dbReference type="Proteomes" id="UP000828390">
    <property type="component" value="Unassembled WGS sequence"/>
</dbReference>
<keyword evidence="1" id="KW-0812">Transmembrane</keyword>
<accession>A0A9D4E223</accession>
<protein>
    <submittedName>
        <fullName evidence="2">Uncharacterized protein</fullName>
    </submittedName>
</protein>
<evidence type="ECO:0000313" key="2">
    <source>
        <dbReference type="EMBL" id="KAH3771683.1"/>
    </source>
</evidence>
<evidence type="ECO:0000256" key="1">
    <source>
        <dbReference type="SAM" id="Phobius"/>
    </source>
</evidence>
<reference evidence="2" key="1">
    <citation type="journal article" date="2019" name="bioRxiv">
        <title>The Genome of the Zebra Mussel, Dreissena polymorpha: A Resource for Invasive Species Research.</title>
        <authorList>
            <person name="McCartney M.A."/>
            <person name="Auch B."/>
            <person name="Kono T."/>
            <person name="Mallez S."/>
            <person name="Zhang Y."/>
            <person name="Obille A."/>
            <person name="Becker A."/>
            <person name="Abrahante J.E."/>
            <person name="Garbe J."/>
            <person name="Badalamenti J.P."/>
            <person name="Herman A."/>
            <person name="Mangelson H."/>
            <person name="Liachko I."/>
            <person name="Sullivan S."/>
            <person name="Sone E.D."/>
            <person name="Koren S."/>
            <person name="Silverstein K.A.T."/>
            <person name="Beckman K.B."/>
            <person name="Gohl D.M."/>
        </authorList>
    </citation>
    <scope>NUCLEOTIDE SEQUENCE</scope>
    <source>
        <strain evidence="2">Duluth1</strain>
        <tissue evidence="2">Whole animal</tissue>
    </source>
</reference>
<evidence type="ECO:0000313" key="3">
    <source>
        <dbReference type="Proteomes" id="UP000828390"/>
    </source>
</evidence>
<organism evidence="2 3">
    <name type="scientific">Dreissena polymorpha</name>
    <name type="common">Zebra mussel</name>
    <name type="synonym">Mytilus polymorpha</name>
    <dbReference type="NCBI Taxonomy" id="45954"/>
    <lineage>
        <taxon>Eukaryota</taxon>
        <taxon>Metazoa</taxon>
        <taxon>Spiralia</taxon>
        <taxon>Lophotrochozoa</taxon>
        <taxon>Mollusca</taxon>
        <taxon>Bivalvia</taxon>
        <taxon>Autobranchia</taxon>
        <taxon>Heteroconchia</taxon>
        <taxon>Euheterodonta</taxon>
        <taxon>Imparidentia</taxon>
        <taxon>Neoheterodontei</taxon>
        <taxon>Myida</taxon>
        <taxon>Dreissenoidea</taxon>
        <taxon>Dreissenidae</taxon>
        <taxon>Dreissena</taxon>
    </lineage>
</organism>
<gene>
    <name evidence="2" type="ORF">DPMN_173011</name>
</gene>
<keyword evidence="3" id="KW-1185">Reference proteome</keyword>
<keyword evidence="1" id="KW-1133">Transmembrane helix</keyword>
<name>A0A9D4E223_DREPO</name>
<feature type="transmembrane region" description="Helical" evidence="1">
    <location>
        <begin position="9"/>
        <end position="31"/>
    </location>
</feature>
<keyword evidence="1" id="KW-0472">Membrane</keyword>